<dbReference type="Proteomes" id="UP000650833">
    <property type="component" value="Unassembled WGS sequence"/>
</dbReference>
<name>A0A8H7QM51_9FUNG</name>
<feature type="compositionally biased region" description="Acidic residues" evidence="1">
    <location>
        <begin position="83"/>
        <end position="101"/>
    </location>
</feature>
<evidence type="ECO:0000313" key="4">
    <source>
        <dbReference type="Proteomes" id="UP000650833"/>
    </source>
</evidence>
<organism evidence="3 4">
    <name type="scientific">Mucor plumbeus</name>
    <dbReference type="NCBI Taxonomy" id="97098"/>
    <lineage>
        <taxon>Eukaryota</taxon>
        <taxon>Fungi</taxon>
        <taxon>Fungi incertae sedis</taxon>
        <taxon>Mucoromycota</taxon>
        <taxon>Mucoromycotina</taxon>
        <taxon>Mucoromycetes</taxon>
        <taxon>Mucorales</taxon>
        <taxon>Mucorineae</taxon>
        <taxon>Mucoraceae</taxon>
        <taxon>Mucor</taxon>
    </lineage>
</organism>
<dbReference type="Pfam" id="PF20499">
    <property type="entry name" value="DUF6729"/>
    <property type="match status" value="1"/>
</dbReference>
<dbReference type="Gene3D" id="3.30.420.10">
    <property type="entry name" value="Ribonuclease H-like superfamily/Ribonuclease H"/>
    <property type="match status" value="1"/>
</dbReference>
<dbReference type="InterPro" id="IPR012337">
    <property type="entry name" value="RNaseH-like_sf"/>
</dbReference>
<evidence type="ECO:0000256" key="1">
    <source>
        <dbReference type="SAM" id="MobiDB-lite"/>
    </source>
</evidence>
<gene>
    <name evidence="3" type="ORF">INT46_005194</name>
</gene>
<dbReference type="OrthoDB" id="1920326at2759"/>
<feature type="region of interest" description="Disordered" evidence="1">
    <location>
        <begin position="1"/>
        <end position="36"/>
    </location>
</feature>
<dbReference type="GO" id="GO:0003676">
    <property type="term" value="F:nucleic acid binding"/>
    <property type="evidence" value="ECO:0007669"/>
    <property type="project" value="InterPro"/>
</dbReference>
<feature type="region of interest" description="Disordered" evidence="1">
    <location>
        <begin position="1007"/>
        <end position="1029"/>
    </location>
</feature>
<dbReference type="InterPro" id="IPR036397">
    <property type="entry name" value="RNaseH_sf"/>
</dbReference>
<dbReference type="InterPro" id="IPR046616">
    <property type="entry name" value="DUF6729"/>
</dbReference>
<dbReference type="SUPFAM" id="SSF53098">
    <property type="entry name" value="Ribonuclease H-like"/>
    <property type="match status" value="1"/>
</dbReference>
<keyword evidence="4" id="KW-1185">Reference proteome</keyword>
<feature type="domain" description="DUF6729" evidence="2">
    <location>
        <begin position="181"/>
        <end position="370"/>
    </location>
</feature>
<evidence type="ECO:0000259" key="2">
    <source>
        <dbReference type="Pfam" id="PF20499"/>
    </source>
</evidence>
<reference evidence="3" key="1">
    <citation type="submission" date="2020-12" db="EMBL/GenBank/DDBJ databases">
        <title>Metabolic potential, ecology and presence of endohyphal bacteria is reflected in genomic diversity of Mucoromycotina.</title>
        <authorList>
            <person name="Muszewska A."/>
            <person name="Okrasinska A."/>
            <person name="Steczkiewicz K."/>
            <person name="Drgas O."/>
            <person name="Orlowska M."/>
            <person name="Perlinska-Lenart U."/>
            <person name="Aleksandrzak-Piekarczyk T."/>
            <person name="Szatraj K."/>
            <person name="Zielenkiewicz U."/>
            <person name="Pilsyk S."/>
            <person name="Malc E."/>
            <person name="Mieczkowski P."/>
            <person name="Kruszewska J.S."/>
            <person name="Biernat P."/>
            <person name="Pawlowska J."/>
        </authorList>
    </citation>
    <scope>NUCLEOTIDE SEQUENCE</scope>
    <source>
        <strain evidence="3">CBS 226.32</strain>
    </source>
</reference>
<comment type="caution">
    <text evidence="3">The sequence shown here is derived from an EMBL/GenBank/DDBJ whole genome shotgun (WGS) entry which is preliminary data.</text>
</comment>
<evidence type="ECO:0000313" key="3">
    <source>
        <dbReference type="EMBL" id="KAG2194824.1"/>
    </source>
</evidence>
<proteinExistence type="predicted"/>
<sequence length="1281" mass="144833">MPVQGRRSILGGKRGRRQGGTNPNAGRPPVNKGLTSCQNQTSLLSHFGVGASSSSSSANVDNASTSVDDVSASNINFAIDLMDPNDDNSDGDEGSSNEEEVISISSTHNQNVDLTESNNYGIDIEYNEYEQEVDVDNDMFDRIEDDIATSGDSSNLNEYLKSIQEKFQRNEMPQAYKDGTFWYSQQAAFFKLKKSITSDQKCVLQPRVFLWFPHFLFYNNNQKFKCPECAKNDSVPRFMISDGYTKSPLARRIIDIKDCFYLMSCFYKCNKCNCRIIGTDTELIRKLPIIAQTEFPAFLTKRSGISRDLADLMRPLIQSSTGPLRLSNILQELHLKRYDTLQFQYLANYKYRVDNTSSLISLPVPAPEFSKFNDKDGYNGYYPSANYLSFVYTSLIAIFRPHLDNQIMKVDGVILKGTIPSRLQATSVLFLMVTDSNFLGEHLPSLLENVQPVDSLQVATTPHGLETIVSNTVEEINNHCLSILNDYSGLFILVNYKRSSINGRNIARISIATLDHKVFIFKVIGNNFSPVLRRIFESESISKIGSRLNVLVASLNEQYPALLLQIQNFVGFTSFCSNRCSNGSGSTLTDFCKEFFNLKFPKEPILVESGKWEAEVLNNAQVQRLALESYFMLRIYCKAKSVESIYTPFLDTPSVGTYVAIFPRNSLSMTPSAFGYIREKSSQVFGVPMRRNLKSNKTVLVEISEVLKPNMRLQEHGPKKTLENTGCPHSFIVVNRVMLRQCPPSDNYTRNVPNSAPQAHYSNQAAELQRYSELLHEDGSDIAIENTMDNNDTTSTYSSRVLKDVFHLIDMIKVPIKHTLCSEFKAKFRDILLVPDPVDKVNVSRVLEAMNTTWDYKVATNSAWVWSRVKRRIPPANQLVPLLKKLFDEYGGVHSNIIRKFSSINGSIRLADAALADYRLRHNANVSSLVGSKHRLNKKYVGHFEPWLIHSINALRYHPLLPKQASYFCMDNQSPIDFASSDETFGITPLPSPLIDFFSMESYTPKSNNGVSTRSKKVQRRSAVTPPPTSISEATKLDSFLQMSALPIITFSSEVSMLFDNYEYLAQSQGTKLAIVHVHTPQERERFKLLIFDQVNNQFNDYGKRTSPDFLKLCKHWCSISDGITIFYKTPEQLRAYYNKRLRSLKILNARIDNRLTLRKMNVLVQNPERRAPVPSTSTFQQPEDFPSTRIVQPILDEAPIASSNPQPHLRTLAPIPNRTSSFPVIHPPVLNHRPFQSIPMLRSQPSSNPININRVKRSRFCKNCSTMGCPGGQPRGTCPN</sequence>
<feature type="region of interest" description="Disordered" evidence="1">
    <location>
        <begin position="80"/>
        <end position="114"/>
    </location>
</feature>
<protein>
    <recommendedName>
        <fullName evidence="2">DUF6729 domain-containing protein</fullName>
    </recommendedName>
</protein>
<accession>A0A8H7QM51</accession>
<dbReference type="EMBL" id="JAEPRC010000562">
    <property type="protein sequence ID" value="KAG2194824.1"/>
    <property type="molecule type" value="Genomic_DNA"/>
</dbReference>